<keyword evidence="2" id="KW-1185">Reference proteome</keyword>
<gene>
    <name evidence="1" type="ORF">GCM10023205_30880</name>
</gene>
<dbReference type="RefSeq" id="WP_345676023.1">
    <property type="nucleotide sequence ID" value="NZ_BAABHS010000009.1"/>
</dbReference>
<protein>
    <submittedName>
        <fullName evidence="1">DUF5719 family protein</fullName>
    </submittedName>
</protein>
<reference evidence="2" key="1">
    <citation type="journal article" date="2019" name="Int. J. Syst. Evol. Microbiol.">
        <title>The Global Catalogue of Microorganisms (GCM) 10K type strain sequencing project: providing services to taxonomists for standard genome sequencing and annotation.</title>
        <authorList>
            <consortium name="The Broad Institute Genomics Platform"/>
            <consortium name="The Broad Institute Genome Sequencing Center for Infectious Disease"/>
            <person name="Wu L."/>
            <person name="Ma J."/>
        </authorList>
    </citation>
    <scope>NUCLEOTIDE SEQUENCE [LARGE SCALE GENOMIC DNA]</scope>
    <source>
        <strain evidence="2">JCM 17986</strain>
    </source>
</reference>
<comment type="caution">
    <text evidence="1">The sequence shown here is derived from an EMBL/GenBank/DDBJ whole genome shotgun (WGS) entry which is preliminary data.</text>
</comment>
<dbReference type="Pfam" id="PF18986">
    <property type="entry name" value="DUF5719"/>
    <property type="match status" value="1"/>
</dbReference>
<organism evidence="1 2">
    <name type="scientific">Yinghuangia aomiensis</name>
    <dbReference type="NCBI Taxonomy" id="676205"/>
    <lineage>
        <taxon>Bacteria</taxon>
        <taxon>Bacillati</taxon>
        <taxon>Actinomycetota</taxon>
        <taxon>Actinomycetes</taxon>
        <taxon>Kitasatosporales</taxon>
        <taxon>Streptomycetaceae</taxon>
        <taxon>Yinghuangia</taxon>
    </lineage>
</organism>
<dbReference type="EMBL" id="BAABHS010000009">
    <property type="protein sequence ID" value="GAA4964554.1"/>
    <property type="molecule type" value="Genomic_DNA"/>
</dbReference>
<name>A0ABP9H947_9ACTN</name>
<accession>A0ABP9H947</accession>
<evidence type="ECO:0000313" key="2">
    <source>
        <dbReference type="Proteomes" id="UP001500466"/>
    </source>
</evidence>
<dbReference type="Proteomes" id="UP001500466">
    <property type="component" value="Unassembled WGS sequence"/>
</dbReference>
<evidence type="ECO:0000313" key="1">
    <source>
        <dbReference type="EMBL" id="GAA4964554.1"/>
    </source>
</evidence>
<sequence>MKRTTLSLVVVVAVLALVVGFATMTKPSAGHATEAKPRQVPIQRTDAVCPQVRANPGASTVYTAYTPASASAGAGAGEATLTELADRTKVRGKADAVGRPVSLPVDTAENPPLGWTASGSFAAGFAAQSTTRLATGTGRGLSGAVCETPGTDEWFVGTSTAPNRESYLYLANSTNVGAQVDVELYGPDGAIQIDGVRSMTFAPGEAQNIRLDTLKAGLPVATVHVVARTGRIAAAVRDTQGATGSDWLPQAGQPGRSFVVPGLPADASSVKLTVFGASDTDTEVGVEIIGKASTFKPAGFESVTVKRGEVKELDLGPITQGEAGALKLTAARADVLVGVRVVRGSGDNTDAAFLAGTPSLGGRGVVADNRAGGAFTDTVFLTAPQGAAKVRLTAAAGGDPATADVDVPAGTTVAVPAPVPAGAGQFALSIEPQPGSGPVHAARMINEQADKIPMFTIQGSSPARETVDLPTVRGDLTIMVREPNSTPATTATPTAPAK</sequence>
<dbReference type="InterPro" id="IPR043777">
    <property type="entry name" value="DUF5719"/>
</dbReference>
<proteinExistence type="predicted"/>